<feature type="compositionally biased region" description="Basic and acidic residues" evidence="4">
    <location>
        <begin position="314"/>
        <end position="326"/>
    </location>
</feature>
<comment type="subcellular location">
    <subcellularLocation>
        <location evidence="1">Mitochondrion</location>
    </subcellularLocation>
</comment>
<gene>
    <name evidence="5" type="ORF">BM221_009699</name>
</gene>
<feature type="region of interest" description="Disordered" evidence="4">
    <location>
        <begin position="314"/>
        <end position="335"/>
    </location>
</feature>
<evidence type="ECO:0000256" key="2">
    <source>
        <dbReference type="ARBA" id="ARBA00022946"/>
    </source>
</evidence>
<dbReference type="Proteomes" id="UP000235728">
    <property type="component" value="Unassembled WGS sequence"/>
</dbReference>
<dbReference type="OMA" id="WRIWGTT"/>
<dbReference type="GO" id="GO:0005739">
    <property type="term" value="C:mitochondrion"/>
    <property type="evidence" value="ECO:0007669"/>
    <property type="project" value="UniProtKB-SubCell"/>
</dbReference>
<dbReference type="AlphaFoldDB" id="A0A2N6NAL3"/>
<keyword evidence="3" id="KW-0496">Mitochondrion</keyword>
<evidence type="ECO:0000256" key="1">
    <source>
        <dbReference type="ARBA" id="ARBA00004173"/>
    </source>
</evidence>
<organism evidence="5 6">
    <name type="scientific">Beauveria bassiana</name>
    <name type="common">White muscardine disease fungus</name>
    <name type="synonym">Tritirachium shiotae</name>
    <dbReference type="NCBI Taxonomy" id="176275"/>
    <lineage>
        <taxon>Eukaryota</taxon>
        <taxon>Fungi</taxon>
        <taxon>Dikarya</taxon>
        <taxon>Ascomycota</taxon>
        <taxon>Pezizomycotina</taxon>
        <taxon>Sordariomycetes</taxon>
        <taxon>Hypocreomycetidae</taxon>
        <taxon>Hypocreales</taxon>
        <taxon>Cordycipitaceae</taxon>
        <taxon>Beauveria</taxon>
    </lineage>
</organism>
<sequence>MASRAMASLRRPATQIAVAATPRGSSTAVRMPWDGTRRSYARVSRDKINRAMSQQQKLAERDATKEQTMSQMQKMAAKDVFKDGGGPLFPGTFVPIPFSQRSNNPLELAAYQWWRLKSYAQCVLSVLSIKLRSMPNWTSRPKWRAHRGRIAPTARALYRETLEAFAASDKATVARLCMPRFAAQLHAAMDRRDPRETVRFEWVRDTRRLVYPRLVSHLIHPINPHDKTLLTEQAVVALSSQQQLSRHRQDGGGGGETVVVPGSLRVQDKIEYVVLARSTDTKDYPSTQWRIWGTTGGTTAQAYRQEQAVIRKETAHRAGWKDKKEMQQAADGQGR</sequence>
<name>A0A2N6NAL3_BEABA</name>
<evidence type="ECO:0000313" key="5">
    <source>
        <dbReference type="EMBL" id="PMB64313.1"/>
    </source>
</evidence>
<keyword evidence="2" id="KW-0809">Transit peptide</keyword>
<dbReference type="EMBL" id="MRVG01000013">
    <property type="protein sequence ID" value="PMB64313.1"/>
    <property type="molecule type" value="Genomic_DNA"/>
</dbReference>
<evidence type="ECO:0000256" key="3">
    <source>
        <dbReference type="ARBA" id="ARBA00023128"/>
    </source>
</evidence>
<dbReference type="Gene3D" id="3.10.450.240">
    <property type="match status" value="1"/>
</dbReference>
<accession>A0A2N6NAL3</accession>
<reference evidence="5 6" key="1">
    <citation type="journal article" date="2016" name="Appl. Microbiol. Biotechnol.">
        <title>Characterization of T-DNA insertion mutants with decreased virulence in the entomopathogenic fungus Beauveria bassiana JEF-007.</title>
        <authorList>
            <person name="Kim S."/>
            <person name="Lee S.J."/>
            <person name="Nai Y.S."/>
            <person name="Yu J.S."/>
            <person name="Lee M.R."/>
            <person name="Yang Y.T."/>
            <person name="Kim J.S."/>
        </authorList>
    </citation>
    <scope>NUCLEOTIDE SEQUENCE [LARGE SCALE GENOMIC DNA]</scope>
    <source>
        <strain evidence="5 6">JEF-007</strain>
    </source>
</reference>
<evidence type="ECO:0008006" key="7">
    <source>
        <dbReference type="Google" id="ProtNLM"/>
    </source>
</evidence>
<dbReference type="PANTHER" id="PTHR28554">
    <property type="entry name" value="39S RIBOSOMAL PROTEIN L45, MITOCHONDRIAL"/>
    <property type="match status" value="1"/>
</dbReference>
<protein>
    <recommendedName>
        <fullName evidence="7">Tim44-like domain-containing protein</fullName>
    </recommendedName>
</protein>
<dbReference type="PANTHER" id="PTHR28554:SF1">
    <property type="entry name" value="LARGE RIBOSOMAL SUBUNIT PROTEIN ML45"/>
    <property type="match status" value="1"/>
</dbReference>
<dbReference type="InterPro" id="IPR051975">
    <property type="entry name" value="mtLSU_mL45"/>
</dbReference>
<proteinExistence type="predicted"/>
<evidence type="ECO:0000313" key="6">
    <source>
        <dbReference type="Proteomes" id="UP000235728"/>
    </source>
</evidence>
<evidence type="ECO:0000256" key="4">
    <source>
        <dbReference type="SAM" id="MobiDB-lite"/>
    </source>
</evidence>
<comment type="caution">
    <text evidence="5">The sequence shown here is derived from an EMBL/GenBank/DDBJ whole genome shotgun (WGS) entry which is preliminary data.</text>
</comment>